<evidence type="ECO:0000256" key="3">
    <source>
        <dbReference type="ARBA" id="ARBA00022692"/>
    </source>
</evidence>
<feature type="transmembrane region" description="Helical" evidence="7">
    <location>
        <begin position="484"/>
        <end position="505"/>
    </location>
</feature>
<name>A0A396RPH8_9SPHN</name>
<dbReference type="Pfam" id="PF02706">
    <property type="entry name" value="Wzz"/>
    <property type="match status" value="1"/>
</dbReference>
<dbReference type="InterPro" id="IPR050445">
    <property type="entry name" value="Bact_polysacc_biosynth/exp"/>
</dbReference>
<feature type="coiled-coil region" evidence="6">
    <location>
        <begin position="173"/>
        <end position="235"/>
    </location>
</feature>
<dbReference type="PANTHER" id="PTHR32309:SF13">
    <property type="entry name" value="FERRIC ENTEROBACTIN TRANSPORT PROTEIN FEPE"/>
    <property type="match status" value="1"/>
</dbReference>
<dbReference type="AlphaFoldDB" id="A0A396RPH8"/>
<dbReference type="PANTHER" id="PTHR32309">
    <property type="entry name" value="TYROSINE-PROTEIN KINASE"/>
    <property type="match status" value="1"/>
</dbReference>
<dbReference type="GO" id="GO:0004713">
    <property type="term" value="F:protein tyrosine kinase activity"/>
    <property type="evidence" value="ECO:0007669"/>
    <property type="project" value="TreeGrafter"/>
</dbReference>
<keyword evidence="4 7" id="KW-1133">Transmembrane helix</keyword>
<evidence type="ECO:0000313" key="10">
    <source>
        <dbReference type="Proteomes" id="UP000266693"/>
    </source>
</evidence>
<feature type="transmembrane region" description="Helical" evidence="7">
    <location>
        <begin position="20"/>
        <end position="40"/>
    </location>
</feature>
<keyword evidence="10" id="KW-1185">Reference proteome</keyword>
<feature type="transmembrane region" description="Helical" evidence="7">
    <location>
        <begin position="421"/>
        <end position="442"/>
    </location>
</feature>
<feature type="domain" description="Polysaccharide chain length determinant N-terminal" evidence="8">
    <location>
        <begin position="12"/>
        <end position="91"/>
    </location>
</feature>
<dbReference type="Proteomes" id="UP000266693">
    <property type="component" value="Unassembled WGS sequence"/>
</dbReference>
<evidence type="ECO:0000256" key="6">
    <source>
        <dbReference type="SAM" id="Coils"/>
    </source>
</evidence>
<keyword evidence="2" id="KW-1003">Cell membrane</keyword>
<protein>
    <submittedName>
        <fullName evidence="9">Chain-length determining protein</fullName>
    </submittedName>
</protein>
<evidence type="ECO:0000256" key="1">
    <source>
        <dbReference type="ARBA" id="ARBA00004651"/>
    </source>
</evidence>
<accession>A0A396RPH8</accession>
<evidence type="ECO:0000256" key="4">
    <source>
        <dbReference type="ARBA" id="ARBA00022989"/>
    </source>
</evidence>
<evidence type="ECO:0000259" key="8">
    <source>
        <dbReference type="Pfam" id="PF02706"/>
    </source>
</evidence>
<evidence type="ECO:0000256" key="5">
    <source>
        <dbReference type="ARBA" id="ARBA00023136"/>
    </source>
</evidence>
<dbReference type="GO" id="GO:0005886">
    <property type="term" value="C:plasma membrane"/>
    <property type="evidence" value="ECO:0007669"/>
    <property type="project" value="UniProtKB-SubCell"/>
</dbReference>
<evidence type="ECO:0000256" key="7">
    <source>
        <dbReference type="SAM" id="Phobius"/>
    </source>
</evidence>
<keyword evidence="6" id="KW-0175">Coiled coil</keyword>
<sequence>MNGLYEELRLALHTVWMRRWFALAVAWALCLLGWLVVALIPNSYESKARVFVQLQSLLPAKIGVSAGDQQREIDRVRQTLTSAVNLEKVVRGTALADTVASDRDVASRVAGLQKQIKITAQQENLFEISATVSSGALSDADTAKLSRDIVQKLIDIFVEENLTGDRTQTRQTLEFLDGQLADRQRQLSEAERKRAEFEQRYMGLLPGEGSVMDRIAAARRELSDIESQLVSAQSSLSSVNAQLATTPQTIATPGVGGVGPARARLSAIEGQLADARSKGWTDAHPDVVALNGQLAAARAAAVAEARSGASYGSPNPMYLSLRSMQADRQAAVAAATARKTQLSTEISQMLSRQAANPGVAAEMERIGRDYAVLKAQYDEMLADREEIRLRGRARTETDAVRFRVIDPPMAPAAPSAPNRPLFLIAVLVLGLGGGAAAAFGMGQLKASFATAPRLAKATGLPVLGAVTEVVTAAHRAARLKQLKLFAGGAGALGGACALLLIVEFVQRSLVA</sequence>
<keyword evidence="5 7" id="KW-0472">Membrane</keyword>
<dbReference type="EMBL" id="QWLV01000005">
    <property type="protein sequence ID" value="RHW17152.1"/>
    <property type="molecule type" value="Genomic_DNA"/>
</dbReference>
<keyword evidence="3 7" id="KW-0812">Transmembrane</keyword>
<comment type="subcellular location">
    <subcellularLocation>
        <location evidence="1">Cell membrane</location>
        <topology evidence="1">Multi-pass membrane protein</topology>
    </subcellularLocation>
</comment>
<gene>
    <name evidence="9" type="ORF">D1610_11415</name>
</gene>
<comment type="caution">
    <text evidence="9">The sequence shown here is derived from an EMBL/GenBank/DDBJ whole genome shotgun (WGS) entry which is preliminary data.</text>
</comment>
<dbReference type="RefSeq" id="WP_118864318.1">
    <property type="nucleotide sequence ID" value="NZ_QWLV01000005.1"/>
</dbReference>
<dbReference type="InterPro" id="IPR014345">
    <property type="entry name" value="XrtA_polysacc_chain"/>
</dbReference>
<dbReference type="NCBIfam" id="TIGR03007">
    <property type="entry name" value="pepcterm_ChnLen"/>
    <property type="match status" value="1"/>
</dbReference>
<dbReference type="OrthoDB" id="9795292at2"/>
<evidence type="ECO:0000256" key="2">
    <source>
        <dbReference type="ARBA" id="ARBA00022475"/>
    </source>
</evidence>
<proteinExistence type="predicted"/>
<dbReference type="InterPro" id="IPR003856">
    <property type="entry name" value="LPS_length_determ_N"/>
</dbReference>
<reference evidence="9 10" key="1">
    <citation type="submission" date="2018-08" db="EMBL/GenBank/DDBJ databases">
        <title>The multiple taxonomic identification of Sphingomonas gilva.</title>
        <authorList>
            <person name="Zhu D."/>
            <person name="Zheng S."/>
        </authorList>
    </citation>
    <scope>NUCLEOTIDE SEQUENCE [LARGE SCALE GENOMIC DNA]</scope>
    <source>
        <strain evidence="9 10">ZDH117</strain>
    </source>
</reference>
<organism evidence="9 10">
    <name type="scientific">Sphingomonas gilva</name>
    <dbReference type="NCBI Taxonomy" id="2305907"/>
    <lineage>
        <taxon>Bacteria</taxon>
        <taxon>Pseudomonadati</taxon>
        <taxon>Pseudomonadota</taxon>
        <taxon>Alphaproteobacteria</taxon>
        <taxon>Sphingomonadales</taxon>
        <taxon>Sphingomonadaceae</taxon>
        <taxon>Sphingomonas</taxon>
    </lineage>
</organism>
<evidence type="ECO:0000313" key="9">
    <source>
        <dbReference type="EMBL" id="RHW17152.1"/>
    </source>
</evidence>